<evidence type="ECO:0000259" key="5">
    <source>
        <dbReference type="PROSITE" id="PS50931"/>
    </source>
</evidence>
<dbReference type="Gene3D" id="1.10.10.10">
    <property type="entry name" value="Winged helix-like DNA-binding domain superfamily/Winged helix DNA-binding domain"/>
    <property type="match status" value="1"/>
</dbReference>
<dbReference type="InterPro" id="IPR036388">
    <property type="entry name" value="WH-like_DNA-bd_sf"/>
</dbReference>
<dbReference type="PANTHER" id="PTHR30346">
    <property type="entry name" value="TRANSCRIPTIONAL DUAL REGULATOR HCAR-RELATED"/>
    <property type="match status" value="1"/>
</dbReference>
<dbReference type="Proteomes" id="UP000572635">
    <property type="component" value="Unassembled WGS sequence"/>
</dbReference>
<organism evidence="6 7">
    <name type="scientific">Nocardiopsis composta</name>
    <dbReference type="NCBI Taxonomy" id="157465"/>
    <lineage>
        <taxon>Bacteria</taxon>
        <taxon>Bacillati</taxon>
        <taxon>Actinomycetota</taxon>
        <taxon>Actinomycetes</taxon>
        <taxon>Streptosporangiales</taxon>
        <taxon>Nocardiopsidaceae</taxon>
        <taxon>Nocardiopsis</taxon>
    </lineage>
</organism>
<comment type="caution">
    <text evidence="6">The sequence shown here is derived from an EMBL/GenBank/DDBJ whole genome shotgun (WGS) entry which is preliminary data.</text>
</comment>
<dbReference type="InterPro" id="IPR036390">
    <property type="entry name" value="WH_DNA-bd_sf"/>
</dbReference>
<dbReference type="SUPFAM" id="SSF53850">
    <property type="entry name" value="Periplasmic binding protein-like II"/>
    <property type="match status" value="1"/>
</dbReference>
<dbReference type="RefSeq" id="WP_184392120.1">
    <property type="nucleotide sequence ID" value="NZ_BAAAJD010000043.1"/>
</dbReference>
<dbReference type="InterPro" id="IPR005119">
    <property type="entry name" value="LysR_subst-bd"/>
</dbReference>
<dbReference type="PANTHER" id="PTHR30346:SF29">
    <property type="entry name" value="LYSR SUBSTRATE-BINDING"/>
    <property type="match status" value="1"/>
</dbReference>
<reference evidence="6 7" key="1">
    <citation type="submission" date="2020-08" db="EMBL/GenBank/DDBJ databases">
        <title>Sequencing the genomes of 1000 actinobacteria strains.</title>
        <authorList>
            <person name="Klenk H.-P."/>
        </authorList>
    </citation>
    <scope>NUCLEOTIDE SEQUENCE [LARGE SCALE GENOMIC DNA]</scope>
    <source>
        <strain evidence="6 7">DSM 44551</strain>
    </source>
</reference>
<keyword evidence="7" id="KW-1185">Reference proteome</keyword>
<sequence>MTDWDLRRLRVLRALGEHGTVRAAAEALQMTPSAVSQQLAALSRQVGTALLEAHGRRVRLTDAGHVLLRHTDQVFSDLERAEAELEGFVRGDAGRVTVGAFATAVPALVVPAATDLRRRHPGLELRIREAEAAEAYELLAAGEVDLALSLAADAPSPRDAKFERTTLLADPMYAALPAHHRLAAAPGLRLADLAREPWIFGSSGPWRDITLTACANAGFTPEQTHVAADWEAILAMVAAGMGVALVPRMAAPAPRPGAAVRELHADRPRRHVVAAVRSGSGDRPRLARVLRALQRAAAEHAEDSDARTVQLD</sequence>
<dbReference type="GO" id="GO:0003677">
    <property type="term" value="F:DNA binding"/>
    <property type="evidence" value="ECO:0007669"/>
    <property type="project" value="UniProtKB-KW"/>
</dbReference>
<accession>A0A7W8QM76</accession>
<dbReference type="GO" id="GO:0003700">
    <property type="term" value="F:DNA-binding transcription factor activity"/>
    <property type="evidence" value="ECO:0007669"/>
    <property type="project" value="InterPro"/>
</dbReference>
<dbReference type="GO" id="GO:0032993">
    <property type="term" value="C:protein-DNA complex"/>
    <property type="evidence" value="ECO:0007669"/>
    <property type="project" value="TreeGrafter"/>
</dbReference>
<evidence type="ECO:0000256" key="3">
    <source>
        <dbReference type="ARBA" id="ARBA00023125"/>
    </source>
</evidence>
<comment type="similarity">
    <text evidence="1">Belongs to the LysR transcriptional regulatory family.</text>
</comment>
<dbReference type="SUPFAM" id="SSF46785">
    <property type="entry name" value="Winged helix' DNA-binding domain"/>
    <property type="match status" value="1"/>
</dbReference>
<keyword evidence="2" id="KW-0805">Transcription regulation</keyword>
<evidence type="ECO:0000256" key="1">
    <source>
        <dbReference type="ARBA" id="ARBA00009437"/>
    </source>
</evidence>
<feature type="domain" description="HTH lysR-type" evidence="5">
    <location>
        <begin position="4"/>
        <end position="61"/>
    </location>
</feature>
<keyword evidence="4" id="KW-0804">Transcription</keyword>
<evidence type="ECO:0000313" key="7">
    <source>
        <dbReference type="Proteomes" id="UP000572635"/>
    </source>
</evidence>
<evidence type="ECO:0000313" key="6">
    <source>
        <dbReference type="EMBL" id="MBB5432569.1"/>
    </source>
</evidence>
<evidence type="ECO:0000256" key="2">
    <source>
        <dbReference type="ARBA" id="ARBA00023015"/>
    </source>
</evidence>
<dbReference type="AlphaFoldDB" id="A0A7W8QM76"/>
<dbReference type="Pfam" id="PF00126">
    <property type="entry name" value="HTH_1"/>
    <property type="match status" value="1"/>
</dbReference>
<dbReference type="PROSITE" id="PS50931">
    <property type="entry name" value="HTH_LYSR"/>
    <property type="match status" value="1"/>
</dbReference>
<proteinExistence type="inferred from homology"/>
<dbReference type="Gene3D" id="3.40.190.10">
    <property type="entry name" value="Periplasmic binding protein-like II"/>
    <property type="match status" value="2"/>
</dbReference>
<dbReference type="InterPro" id="IPR000847">
    <property type="entry name" value="LysR_HTH_N"/>
</dbReference>
<dbReference type="EMBL" id="JACHDB010000001">
    <property type="protein sequence ID" value="MBB5432569.1"/>
    <property type="molecule type" value="Genomic_DNA"/>
</dbReference>
<dbReference type="Pfam" id="PF03466">
    <property type="entry name" value="LysR_substrate"/>
    <property type="match status" value="1"/>
</dbReference>
<gene>
    <name evidence="6" type="ORF">HDA36_002653</name>
</gene>
<evidence type="ECO:0000256" key="4">
    <source>
        <dbReference type="ARBA" id="ARBA00023163"/>
    </source>
</evidence>
<name>A0A7W8QM76_9ACTN</name>
<keyword evidence="3 6" id="KW-0238">DNA-binding</keyword>
<protein>
    <submittedName>
        <fullName evidence="6">DNA-binding transcriptional LysR family regulator</fullName>
    </submittedName>
</protein>